<feature type="transmembrane region" description="Helical" evidence="1">
    <location>
        <begin position="75"/>
        <end position="95"/>
    </location>
</feature>
<feature type="transmembrane region" description="Helical" evidence="1">
    <location>
        <begin position="40"/>
        <end position="63"/>
    </location>
</feature>
<dbReference type="Proteomes" id="UP000029859">
    <property type="component" value="Unassembled WGS sequence"/>
</dbReference>
<protein>
    <recommendedName>
        <fullName evidence="2">Phosphatidic acid phosphatase type 2/haloperoxidase domain-containing protein</fullName>
    </recommendedName>
</protein>
<reference evidence="3 4" key="1">
    <citation type="submission" date="2014-09" db="EMBL/GenBank/DDBJ databases">
        <title>Draft genome sequence of an obligately methylotrophic methanogen, Methanococcoides methylutens, isolated from marine sediment.</title>
        <authorList>
            <person name="Guan Y."/>
            <person name="Ngugi D.K."/>
            <person name="Blom J."/>
            <person name="Ali S."/>
            <person name="Ferry J.G."/>
            <person name="Stingl U."/>
        </authorList>
    </citation>
    <scope>NUCLEOTIDE SEQUENCE [LARGE SCALE GENOMIC DNA]</scope>
    <source>
        <strain evidence="3 4">DSM 2657</strain>
    </source>
</reference>
<evidence type="ECO:0000313" key="4">
    <source>
        <dbReference type="Proteomes" id="UP000029859"/>
    </source>
</evidence>
<feature type="transmembrane region" description="Helical" evidence="1">
    <location>
        <begin position="128"/>
        <end position="153"/>
    </location>
</feature>
<dbReference type="GO" id="GO:0042392">
    <property type="term" value="F:sphingosine-1-phosphate phosphatase activity"/>
    <property type="evidence" value="ECO:0007669"/>
    <property type="project" value="TreeGrafter"/>
</dbReference>
<feature type="transmembrane region" description="Helical" evidence="1">
    <location>
        <begin position="102"/>
        <end position="122"/>
    </location>
</feature>
<dbReference type="SMART" id="SM00014">
    <property type="entry name" value="acidPPc"/>
    <property type="match status" value="1"/>
</dbReference>
<keyword evidence="1" id="KW-0472">Membrane</keyword>
<keyword evidence="1" id="KW-1133">Transmembrane helix</keyword>
<dbReference type="Gene3D" id="1.20.144.10">
    <property type="entry name" value="Phosphatidic acid phosphatase type 2/haloperoxidase"/>
    <property type="match status" value="1"/>
</dbReference>
<feature type="transmembrane region" description="Helical" evidence="1">
    <location>
        <begin position="12"/>
        <end position="33"/>
    </location>
</feature>
<gene>
    <name evidence="3" type="ORF">LI82_04500</name>
</gene>
<organism evidence="3 4">
    <name type="scientific">Methanococcoides methylutens</name>
    <dbReference type="NCBI Taxonomy" id="2226"/>
    <lineage>
        <taxon>Archaea</taxon>
        <taxon>Methanobacteriati</taxon>
        <taxon>Methanobacteriota</taxon>
        <taxon>Stenosarchaea group</taxon>
        <taxon>Methanomicrobia</taxon>
        <taxon>Methanosarcinales</taxon>
        <taxon>Methanosarcinaceae</taxon>
        <taxon>Methanococcoides</taxon>
    </lineage>
</organism>
<dbReference type="EMBL" id="JRHO01000009">
    <property type="protein sequence ID" value="KGK99281.1"/>
    <property type="molecule type" value="Genomic_DNA"/>
</dbReference>
<sequence length="160" mass="17758">MLNSYPALDPLMVFLSAMGEGTLWILIGSYLYLSGSKRKAVYFGLVILSVWITATVLKSWLTVPRPEDVRFVVEASGYSMPSIHSGMAFAAAMFLHSMAGRYSFLLWTGALIMAISRVFAGVHYPSDVMAGAVLGIIMGYLWIRIETLTTVYVQKRENMD</sequence>
<dbReference type="PANTHER" id="PTHR14969">
    <property type="entry name" value="SPHINGOSINE-1-PHOSPHATE PHOSPHOHYDROLASE"/>
    <property type="match status" value="1"/>
</dbReference>
<dbReference type="InterPro" id="IPR000326">
    <property type="entry name" value="PAP2/HPO"/>
</dbReference>
<keyword evidence="4" id="KW-1185">Reference proteome</keyword>
<dbReference type="PANTHER" id="PTHR14969:SF13">
    <property type="entry name" value="AT30094P"/>
    <property type="match status" value="1"/>
</dbReference>
<dbReference type="AlphaFoldDB" id="A0A099T4Z9"/>
<evidence type="ECO:0000259" key="2">
    <source>
        <dbReference type="SMART" id="SM00014"/>
    </source>
</evidence>
<dbReference type="InterPro" id="IPR036938">
    <property type="entry name" value="PAP2/HPO_sf"/>
</dbReference>
<proteinExistence type="predicted"/>
<accession>A0A099T4Z9</accession>
<evidence type="ECO:0000313" key="3">
    <source>
        <dbReference type="EMBL" id="KGK99281.1"/>
    </source>
</evidence>
<comment type="caution">
    <text evidence="3">The sequence shown here is derived from an EMBL/GenBank/DDBJ whole genome shotgun (WGS) entry which is preliminary data.</text>
</comment>
<feature type="domain" description="Phosphatidic acid phosphatase type 2/haloperoxidase" evidence="2">
    <location>
        <begin position="40"/>
        <end position="143"/>
    </location>
</feature>
<evidence type="ECO:0000256" key="1">
    <source>
        <dbReference type="SAM" id="Phobius"/>
    </source>
</evidence>
<dbReference type="Pfam" id="PF01569">
    <property type="entry name" value="PAP2"/>
    <property type="match status" value="1"/>
</dbReference>
<name>A0A099T4Z9_METMT</name>
<keyword evidence="1" id="KW-0812">Transmembrane</keyword>
<dbReference type="SUPFAM" id="SSF48317">
    <property type="entry name" value="Acid phosphatase/Vanadium-dependent haloperoxidase"/>
    <property type="match status" value="1"/>
</dbReference>